<gene>
    <name evidence="1" type="ORF">FHR83_003492</name>
</gene>
<name>A0A7W5AGC4_9ACTN</name>
<dbReference type="EMBL" id="JACHXF010000007">
    <property type="protein sequence ID" value="MBB3095822.1"/>
    <property type="molecule type" value="Genomic_DNA"/>
</dbReference>
<dbReference type="Proteomes" id="UP000590749">
    <property type="component" value="Unassembled WGS sequence"/>
</dbReference>
<dbReference type="RefSeq" id="WP_183220865.1">
    <property type="nucleotide sequence ID" value="NZ_BMPW01000005.1"/>
</dbReference>
<sequence length="117" mass="12982">MSEPLIRRHYPPMMTFHAPHCPAVNDGMPSFPVDEARTAYPNHHFCVCAAGDIAPYVMVEPATAEHEYDPSGTRPDDAVRSLCRRCFGTHGEGEDREVINVRPQHRPPPPGLILPGD</sequence>
<dbReference type="AlphaFoldDB" id="A0A7W5AGC4"/>
<proteinExistence type="predicted"/>
<keyword evidence="2" id="KW-1185">Reference proteome</keyword>
<evidence type="ECO:0000313" key="2">
    <source>
        <dbReference type="Proteomes" id="UP000590749"/>
    </source>
</evidence>
<evidence type="ECO:0000313" key="1">
    <source>
        <dbReference type="EMBL" id="MBB3095822.1"/>
    </source>
</evidence>
<comment type="caution">
    <text evidence="1">The sequence shown here is derived from an EMBL/GenBank/DDBJ whole genome shotgun (WGS) entry which is preliminary data.</text>
</comment>
<accession>A0A7W5AGC4</accession>
<organism evidence="1 2">
    <name type="scientific">Actinoplanes campanulatus</name>
    <dbReference type="NCBI Taxonomy" id="113559"/>
    <lineage>
        <taxon>Bacteria</taxon>
        <taxon>Bacillati</taxon>
        <taxon>Actinomycetota</taxon>
        <taxon>Actinomycetes</taxon>
        <taxon>Micromonosporales</taxon>
        <taxon>Micromonosporaceae</taxon>
        <taxon>Actinoplanes</taxon>
    </lineage>
</organism>
<protein>
    <submittedName>
        <fullName evidence="1">Uncharacterized protein</fullName>
    </submittedName>
</protein>
<reference evidence="1 2" key="1">
    <citation type="submission" date="2020-08" db="EMBL/GenBank/DDBJ databases">
        <title>Genomic Encyclopedia of Type Strains, Phase III (KMG-III): the genomes of soil and plant-associated and newly described type strains.</title>
        <authorList>
            <person name="Whitman W."/>
        </authorList>
    </citation>
    <scope>NUCLEOTIDE SEQUENCE [LARGE SCALE GENOMIC DNA]</scope>
    <source>
        <strain evidence="1 2">CECT 3287</strain>
    </source>
</reference>